<proteinExistence type="predicted"/>
<evidence type="ECO:0000313" key="1">
    <source>
        <dbReference type="EMBL" id="TNV84626.1"/>
    </source>
</evidence>
<name>A0A8J8P2V9_HALGN</name>
<dbReference type="AlphaFoldDB" id="A0A8J8P2V9"/>
<protein>
    <submittedName>
        <fullName evidence="1">Uncharacterized protein</fullName>
    </submittedName>
</protein>
<gene>
    <name evidence="1" type="ORF">FGO68_gene12555</name>
</gene>
<organism evidence="1 2">
    <name type="scientific">Halteria grandinella</name>
    <dbReference type="NCBI Taxonomy" id="5974"/>
    <lineage>
        <taxon>Eukaryota</taxon>
        <taxon>Sar</taxon>
        <taxon>Alveolata</taxon>
        <taxon>Ciliophora</taxon>
        <taxon>Intramacronucleata</taxon>
        <taxon>Spirotrichea</taxon>
        <taxon>Stichotrichia</taxon>
        <taxon>Sporadotrichida</taxon>
        <taxon>Halteriidae</taxon>
        <taxon>Halteria</taxon>
    </lineage>
</organism>
<keyword evidence="2" id="KW-1185">Reference proteome</keyword>
<dbReference type="EMBL" id="RRYP01002575">
    <property type="protein sequence ID" value="TNV84626.1"/>
    <property type="molecule type" value="Genomic_DNA"/>
</dbReference>
<dbReference type="Proteomes" id="UP000785679">
    <property type="component" value="Unassembled WGS sequence"/>
</dbReference>
<reference evidence="1" key="1">
    <citation type="submission" date="2019-06" db="EMBL/GenBank/DDBJ databases">
        <authorList>
            <person name="Zheng W."/>
        </authorList>
    </citation>
    <scope>NUCLEOTIDE SEQUENCE</scope>
    <source>
        <strain evidence="1">QDHG01</strain>
    </source>
</reference>
<evidence type="ECO:0000313" key="2">
    <source>
        <dbReference type="Proteomes" id="UP000785679"/>
    </source>
</evidence>
<accession>A0A8J8P2V9</accession>
<comment type="caution">
    <text evidence="1">The sequence shown here is derived from an EMBL/GenBank/DDBJ whole genome shotgun (WGS) entry which is preliminary data.</text>
</comment>
<sequence length="176" mass="20196">MSSDQCLVFKPVNVIRELKINKAIITKNIEDIIVMDSDIFVLERGKTVVHSFQIQRNGLAEYRSTLRYGFDLGLEDSVKASENPFSPFKMDSVQRQKLIFDGENKLVFIVNCGDDVYYAKTDEFLKNREIRNIGHVPSKVGNFTVLRAWNEAKDAKPRVYYTLGDSQVLIAWNVKV</sequence>